<dbReference type="Pfam" id="PF09430">
    <property type="entry name" value="EMC7_beta-sandw"/>
    <property type="match status" value="1"/>
</dbReference>
<comment type="subcellular location">
    <subcellularLocation>
        <location evidence="1">Membrane</location>
        <topology evidence="1">Single-pass membrane protein</topology>
    </subcellularLocation>
</comment>
<keyword evidence="9" id="KW-1185">Reference proteome</keyword>
<dbReference type="Proteomes" id="UP000189580">
    <property type="component" value="Chromosome c"/>
</dbReference>
<evidence type="ECO:0000259" key="7">
    <source>
        <dbReference type="Pfam" id="PF09430"/>
    </source>
</evidence>
<evidence type="ECO:0000256" key="2">
    <source>
        <dbReference type="ARBA" id="ARBA00022692"/>
    </source>
</evidence>
<evidence type="ECO:0000256" key="5">
    <source>
        <dbReference type="ARBA" id="ARBA00023136"/>
    </source>
</evidence>
<feature type="chain" id="PRO_5007884590" description="ER membrane protein complex subunit 7 beta-sandwich domain-containing protein" evidence="6">
    <location>
        <begin position="21"/>
        <end position="211"/>
    </location>
</feature>
<dbReference type="RefSeq" id="XP_018733823.1">
    <property type="nucleotide sequence ID" value="XM_018881211.1"/>
</dbReference>
<proteinExistence type="predicted"/>
<name>A0A167C8A6_9ASCO</name>
<keyword evidence="3 6" id="KW-0732">Signal</keyword>
<organism evidence="8 9">
    <name type="scientific">Sugiyamaella lignohabitans</name>
    <dbReference type="NCBI Taxonomy" id="796027"/>
    <lineage>
        <taxon>Eukaryota</taxon>
        <taxon>Fungi</taxon>
        <taxon>Dikarya</taxon>
        <taxon>Ascomycota</taxon>
        <taxon>Saccharomycotina</taxon>
        <taxon>Dipodascomycetes</taxon>
        <taxon>Dipodascales</taxon>
        <taxon>Trichomonascaceae</taxon>
        <taxon>Sugiyamaella</taxon>
    </lineage>
</organism>
<evidence type="ECO:0000256" key="1">
    <source>
        <dbReference type="ARBA" id="ARBA00004167"/>
    </source>
</evidence>
<sequence>MNRIILSAIVLIFSLLSVHGYTLRGSIAGAPTANLFPLTASDITSTKIILRNRDTLSVSEAYLQSAKGDFTFNNVVEGSYILSLQSLPLITPYSYRVDIRPGEVEVHQVVAGHDINTDLGPRVSYPIVIDQISRPKYTVEREAFSLINMVKSPMMLMSLGSLVMVFLLPKMAANIDPETVQQLQDTQKSRNEVVDKVSNFDMASYLAGKSQ</sequence>
<dbReference type="EMBL" id="CP014500">
    <property type="protein sequence ID" value="ANB11346.1"/>
    <property type="molecule type" value="Genomic_DNA"/>
</dbReference>
<keyword evidence="5" id="KW-0472">Membrane</keyword>
<evidence type="ECO:0000313" key="9">
    <source>
        <dbReference type="Proteomes" id="UP000189580"/>
    </source>
</evidence>
<dbReference type="PANTHER" id="PTHR13605">
    <property type="entry name" value="ER MEMBRANE PROTEIN COMPLEX SUBUNIT 7"/>
    <property type="match status" value="1"/>
</dbReference>
<reference evidence="8 9" key="1">
    <citation type="submission" date="2016-02" db="EMBL/GenBank/DDBJ databases">
        <title>Complete genome sequence and transcriptome regulation of the pentose utilising yeast Sugiyamaella lignohabitans.</title>
        <authorList>
            <person name="Bellasio M."/>
            <person name="Peymann A."/>
            <person name="Valli M."/>
            <person name="Sipitzky M."/>
            <person name="Graf A."/>
            <person name="Sauer M."/>
            <person name="Marx H."/>
            <person name="Mattanovich D."/>
        </authorList>
    </citation>
    <scope>NUCLEOTIDE SEQUENCE [LARGE SCALE GENOMIC DNA]</scope>
    <source>
        <strain evidence="8 9">CBS 10342</strain>
    </source>
</reference>
<accession>A0A167C8A6</accession>
<protein>
    <recommendedName>
        <fullName evidence="7">ER membrane protein complex subunit 7 beta-sandwich domain-containing protein</fullName>
    </recommendedName>
</protein>
<gene>
    <name evidence="8" type="ORF">AWJ20_4152</name>
</gene>
<dbReference type="GO" id="GO:0072546">
    <property type="term" value="C:EMC complex"/>
    <property type="evidence" value="ECO:0007669"/>
    <property type="project" value="TreeGrafter"/>
</dbReference>
<evidence type="ECO:0000256" key="6">
    <source>
        <dbReference type="SAM" id="SignalP"/>
    </source>
</evidence>
<keyword evidence="4" id="KW-1133">Transmembrane helix</keyword>
<feature type="signal peptide" evidence="6">
    <location>
        <begin position="1"/>
        <end position="20"/>
    </location>
</feature>
<dbReference type="AlphaFoldDB" id="A0A167C8A6"/>
<keyword evidence="2" id="KW-0812">Transmembrane</keyword>
<dbReference type="OrthoDB" id="27095at2759"/>
<dbReference type="InterPro" id="IPR039163">
    <property type="entry name" value="EMC7"/>
</dbReference>
<evidence type="ECO:0000256" key="3">
    <source>
        <dbReference type="ARBA" id="ARBA00022729"/>
    </source>
</evidence>
<evidence type="ECO:0000256" key="4">
    <source>
        <dbReference type="ARBA" id="ARBA00022989"/>
    </source>
</evidence>
<dbReference type="InterPro" id="IPR019008">
    <property type="entry name" value="Beta_sandwich_EMC7"/>
</dbReference>
<evidence type="ECO:0000313" key="8">
    <source>
        <dbReference type="EMBL" id="ANB11346.1"/>
    </source>
</evidence>
<feature type="domain" description="ER membrane protein complex subunit 7 beta-sandwich" evidence="7">
    <location>
        <begin position="43"/>
        <end position="157"/>
    </location>
</feature>
<dbReference type="KEGG" id="slb:AWJ20_4152"/>
<dbReference type="PANTHER" id="PTHR13605:SF4">
    <property type="entry name" value="ER MEMBRANE PROTEIN COMPLEX SUBUNIT 7"/>
    <property type="match status" value="1"/>
</dbReference>
<dbReference type="GeneID" id="30036253"/>